<dbReference type="PROSITE" id="PS51257">
    <property type="entry name" value="PROKAR_LIPOPROTEIN"/>
    <property type="match status" value="1"/>
</dbReference>
<evidence type="ECO:0000313" key="3">
    <source>
        <dbReference type="EMBL" id="AUX40488.1"/>
    </source>
</evidence>
<evidence type="ECO:0000256" key="1">
    <source>
        <dbReference type="SAM" id="SignalP"/>
    </source>
</evidence>
<feature type="chain" id="PRO_5014616828" description="Protein glutaminase domain-containing protein" evidence="1">
    <location>
        <begin position="26"/>
        <end position="365"/>
    </location>
</feature>
<accession>A0A2L0EMG0</accession>
<dbReference type="RefSeq" id="WP_104978284.1">
    <property type="nucleotide sequence ID" value="NZ_CP012673.1"/>
</dbReference>
<dbReference type="EMBL" id="CP012673">
    <property type="protein sequence ID" value="AUX40488.1"/>
    <property type="molecule type" value="Genomic_DNA"/>
</dbReference>
<evidence type="ECO:0000259" key="2">
    <source>
        <dbReference type="Pfam" id="PF18626"/>
    </source>
</evidence>
<keyword evidence="1" id="KW-0732">Signal</keyword>
<dbReference type="Proteomes" id="UP000238348">
    <property type="component" value="Chromosome"/>
</dbReference>
<protein>
    <recommendedName>
        <fullName evidence="2">Protein glutaminase domain-containing protein</fullName>
    </recommendedName>
</protein>
<feature type="domain" description="Protein glutaminase" evidence="2">
    <location>
        <begin position="84"/>
        <end position="197"/>
    </location>
</feature>
<gene>
    <name evidence="3" type="ORF">SOCE26_018890</name>
</gene>
<dbReference type="InterPro" id="IPR041325">
    <property type="entry name" value="Gln_deamidase_2"/>
</dbReference>
<name>A0A2L0EMG0_SORCE</name>
<feature type="signal peptide" evidence="1">
    <location>
        <begin position="1"/>
        <end position="25"/>
    </location>
</feature>
<dbReference type="Pfam" id="PF18626">
    <property type="entry name" value="Gln_deamidase_2"/>
    <property type="match status" value="1"/>
</dbReference>
<dbReference type="OrthoDB" id="5495954at2"/>
<organism evidence="3 4">
    <name type="scientific">Sorangium cellulosum</name>
    <name type="common">Polyangium cellulosum</name>
    <dbReference type="NCBI Taxonomy" id="56"/>
    <lineage>
        <taxon>Bacteria</taxon>
        <taxon>Pseudomonadati</taxon>
        <taxon>Myxococcota</taxon>
        <taxon>Polyangia</taxon>
        <taxon>Polyangiales</taxon>
        <taxon>Polyangiaceae</taxon>
        <taxon>Sorangium</taxon>
    </lineage>
</organism>
<proteinExistence type="predicted"/>
<sequence length="365" mass="39291">MRQSFRALTSVFCVAAAALASSACGGDEGPYSGPDPDLGSSDAEALLGACQLPDGPRTFDQQKGPPEALNGDCVPTWTAAQLSAGFAAIRDERLLTSSMQPGFMRRIPWLAVDNGCEERAQAASYFLDQWNYPPTYFARVRSKPGKSLSLDTVHEPDGNVVWSHHVAPVVQVGGQLMVLDPAIDPEGPLPIVEWRSRFSVPSDIDVALCRDHAVGTGCFDAAPAEPSLPSTAPGGIMDIRLMTEWRVQEILGRDPYRVLGDCPPWEDGCAPEPTPNPNLPPVVRGFASDQYGTPVWVPIYVIGDNFVEGLTTVHITGDGVDELAPIDAINMRSILIYKEYPLGDYQVTVYNGALASPTVPLTLAW</sequence>
<reference evidence="3 4" key="1">
    <citation type="submission" date="2015-09" db="EMBL/GenBank/DDBJ databases">
        <title>Sorangium comparison.</title>
        <authorList>
            <person name="Zaburannyi N."/>
            <person name="Bunk B."/>
            <person name="Overmann J."/>
            <person name="Mueller R."/>
        </authorList>
    </citation>
    <scope>NUCLEOTIDE SEQUENCE [LARGE SCALE GENOMIC DNA]</scope>
    <source>
        <strain evidence="3 4">So ce26</strain>
    </source>
</reference>
<dbReference type="AlphaFoldDB" id="A0A2L0EMG0"/>
<evidence type="ECO:0000313" key="4">
    <source>
        <dbReference type="Proteomes" id="UP000238348"/>
    </source>
</evidence>
<dbReference type="Gene3D" id="3.10.620.30">
    <property type="match status" value="1"/>
</dbReference>